<reference evidence="12 13" key="1">
    <citation type="submission" date="2022-07" db="EMBL/GenBank/DDBJ databases">
        <title>Genome-wide signatures of adaptation to extreme environments.</title>
        <authorList>
            <person name="Cho C.H."/>
            <person name="Yoon H.S."/>
        </authorList>
    </citation>
    <scope>NUCLEOTIDE SEQUENCE [LARGE SCALE GENOMIC DNA]</scope>
    <source>
        <strain evidence="12 13">DBV 063 E5</strain>
    </source>
</reference>
<keyword evidence="4 7" id="KW-0963">Cytoplasm</keyword>
<evidence type="ECO:0000256" key="2">
    <source>
        <dbReference type="ARBA" id="ARBA00017035"/>
    </source>
</evidence>
<gene>
    <name evidence="12" type="ORF">CDCA_CDCA01G0378</name>
</gene>
<dbReference type="AlphaFoldDB" id="A0AAV9IQS1"/>
<proteinExistence type="inferred from homology"/>
<dbReference type="GO" id="GO:0005634">
    <property type="term" value="C:nucleus"/>
    <property type="evidence" value="ECO:0007669"/>
    <property type="project" value="UniProtKB-SubCell"/>
</dbReference>
<dbReference type="InterPro" id="IPR039768">
    <property type="entry name" value="Nmd3"/>
</dbReference>
<dbReference type="InterPro" id="IPR048898">
    <property type="entry name" value="OB_NMD3"/>
</dbReference>
<evidence type="ECO:0000256" key="4">
    <source>
        <dbReference type="ARBA" id="ARBA00022490"/>
    </source>
</evidence>
<dbReference type="Pfam" id="PF04981">
    <property type="entry name" value="NMD3"/>
    <property type="match status" value="1"/>
</dbReference>
<evidence type="ECO:0000256" key="6">
    <source>
        <dbReference type="ARBA" id="ARBA00023242"/>
    </source>
</evidence>
<dbReference type="PANTHER" id="PTHR12746:SF2">
    <property type="entry name" value="60S RIBOSOMAL EXPORT PROTEIN NMD3"/>
    <property type="match status" value="1"/>
</dbReference>
<dbReference type="Pfam" id="PF21193">
    <property type="entry name" value="NMD_SH3"/>
    <property type="match status" value="1"/>
</dbReference>
<feature type="region of interest" description="Disordered" evidence="8">
    <location>
        <begin position="533"/>
        <end position="621"/>
    </location>
</feature>
<evidence type="ECO:0000259" key="10">
    <source>
        <dbReference type="Pfam" id="PF21192"/>
    </source>
</evidence>
<evidence type="ECO:0000256" key="1">
    <source>
        <dbReference type="ARBA" id="ARBA00009794"/>
    </source>
</evidence>
<accession>A0AAV9IQS1</accession>
<dbReference type="InterPro" id="IPR048899">
    <property type="entry name" value="NMD_SH3"/>
</dbReference>
<feature type="domain" description="60S ribosomal export protein NMD3 SH3" evidence="11">
    <location>
        <begin position="260"/>
        <end position="301"/>
    </location>
</feature>
<feature type="domain" description="60S ribosomal export protein NMD3 OB-fold" evidence="10">
    <location>
        <begin position="324"/>
        <end position="428"/>
    </location>
</feature>
<evidence type="ECO:0000256" key="7">
    <source>
        <dbReference type="RuleBase" id="RU364108"/>
    </source>
</evidence>
<name>A0AAV9IQS1_CYACA</name>
<dbReference type="EMBL" id="JANCYW010000001">
    <property type="protein sequence ID" value="KAK4534353.1"/>
    <property type="molecule type" value="Genomic_DNA"/>
</dbReference>
<evidence type="ECO:0000256" key="5">
    <source>
        <dbReference type="ARBA" id="ARBA00022927"/>
    </source>
</evidence>
<dbReference type="GO" id="GO:0005737">
    <property type="term" value="C:cytoplasm"/>
    <property type="evidence" value="ECO:0007669"/>
    <property type="project" value="UniProtKB-SubCell"/>
</dbReference>
<evidence type="ECO:0000259" key="9">
    <source>
        <dbReference type="Pfam" id="PF04981"/>
    </source>
</evidence>
<evidence type="ECO:0000259" key="11">
    <source>
        <dbReference type="Pfam" id="PF21193"/>
    </source>
</evidence>
<comment type="similarity">
    <text evidence="1 7">Belongs to the NMD3 family.</text>
</comment>
<protein>
    <recommendedName>
        <fullName evidence="2 7">60S ribosomal export protein NMD3</fullName>
    </recommendedName>
</protein>
<evidence type="ECO:0000256" key="3">
    <source>
        <dbReference type="ARBA" id="ARBA00022448"/>
    </source>
</evidence>
<keyword evidence="3 7" id="KW-0813">Transport</keyword>
<feature type="compositionally biased region" description="Low complexity" evidence="8">
    <location>
        <begin position="601"/>
        <end position="615"/>
    </location>
</feature>
<feature type="compositionally biased region" description="Acidic residues" evidence="8">
    <location>
        <begin position="574"/>
        <end position="600"/>
    </location>
</feature>
<sequence length="621" mass="69779">MTLDPTNGGAMSTAMETVDPKSYATILCCLCGTPISPNPSNTCVNCIRSQVDLSEGIPKQCSLLYCRFCGRYLSPPKTWVAAELESKELMALCLRRIKRLSKLKLVDAAFVWTEPHSRRIRVKLTVQGEVLHNTILQQSFVVEFLVELQQCVDCQREAAKMDAWQAVVQVRQKVEHKRTFYYLEQLILKHNAHEDALGIRQQTDGIDLYFLQRSHALSFLAFLNATVCVRQKHSDHLVSHDPNNNTYRYKYTFSAEIAPLCKDDLLCLPRKVAAQLGGIGPLVLVHRVSNWIGLVDPFTTRWQSVDAAFYWRHQLRPLLSSRRLVEYVVLDIEPLRPEMVLGAAVDGRGESKFWMAEAVLARSSDLGANDQQFTVRTHLGKWLKPGDLALGYDLATANVNDVGVAEMLGAVGGEDAAHLLPDVVLVRKTYPRKNRARRRKWVLRELPMERQEGPTGRGGQRERQAALARETEEREAFMQELEQDPEMRATIRLYRDPSVNVEEELEALKIRYAGDRKWTAAERAAGQVRRNAASVHVETTARENNNVFDALPEDREEEREATGAPDENASAACGDDDDDDDDDDAGYPEVPLDELLDGLELDTASAAAGRAAASPSRERDK</sequence>
<keyword evidence="13" id="KW-1185">Reference proteome</keyword>
<keyword evidence="6 7" id="KW-0539">Nucleus</keyword>
<comment type="subcellular location">
    <subcellularLocation>
        <location evidence="7">Cytoplasm</location>
    </subcellularLocation>
    <subcellularLocation>
        <location evidence="7">Nucleus</location>
    </subcellularLocation>
</comment>
<dbReference type="GO" id="GO:0043023">
    <property type="term" value="F:ribosomal large subunit binding"/>
    <property type="evidence" value="ECO:0007669"/>
    <property type="project" value="InterPro"/>
</dbReference>
<dbReference type="InterPro" id="IPR007064">
    <property type="entry name" value="Nmd3_N"/>
</dbReference>
<dbReference type="GO" id="GO:0000055">
    <property type="term" value="P:ribosomal large subunit export from nucleus"/>
    <property type="evidence" value="ECO:0007669"/>
    <property type="project" value="TreeGrafter"/>
</dbReference>
<comment type="function">
    <text evidence="7">Acts as an adapter for the XPO1/CRM1-mediated export of the 60S ribosomal subunit.</text>
</comment>
<dbReference type="Pfam" id="PF21192">
    <property type="entry name" value="OB_NMD3"/>
    <property type="match status" value="1"/>
</dbReference>
<evidence type="ECO:0000313" key="13">
    <source>
        <dbReference type="Proteomes" id="UP001301350"/>
    </source>
</evidence>
<dbReference type="PANTHER" id="PTHR12746">
    <property type="entry name" value="NONSENSE-MEDIATED MRNA DECAY PROTEIN 3"/>
    <property type="match status" value="1"/>
</dbReference>
<comment type="caution">
    <text evidence="12">The sequence shown here is derived from an EMBL/GenBank/DDBJ whole genome shotgun (WGS) entry which is preliminary data.</text>
</comment>
<evidence type="ECO:0000256" key="8">
    <source>
        <dbReference type="SAM" id="MobiDB-lite"/>
    </source>
</evidence>
<dbReference type="Proteomes" id="UP001301350">
    <property type="component" value="Unassembled WGS sequence"/>
</dbReference>
<evidence type="ECO:0000313" key="12">
    <source>
        <dbReference type="EMBL" id="KAK4534353.1"/>
    </source>
</evidence>
<dbReference type="GO" id="GO:0015031">
    <property type="term" value="P:protein transport"/>
    <property type="evidence" value="ECO:0007669"/>
    <property type="project" value="UniProtKB-KW"/>
</dbReference>
<feature type="domain" description="Nmd3 N-terminal" evidence="9">
    <location>
        <begin position="28"/>
        <end position="257"/>
    </location>
</feature>
<keyword evidence="5 7" id="KW-0653">Protein transport</keyword>
<organism evidence="12 13">
    <name type="scientific">Cyanidium caldarium</name>
    <name type="common">Red alga</name>
    <dbReference type="NCBI Taxonomy" id="2771"/>
    <lineage>
        <taxon>Eukaryota</taxon>
        <taxon>Rhodophyta</taxon>
        <taxon>Bangiophyceae</taxon>
        <taxon>Cyanidiales</taxon>
        <taxon>Cyanidiaceae</taxon>
        <taxon>Cyanidium</taxon>
    </lineage>
</organism>